<sequence length="433" mass="47805">MKKVAGALLLAAFTISTFAQSGTNSPYSQYGLGLLSDQTSGFNRGMNGLGYGFRENDQVNFINPASYSALDSLTFVFDAGISGQLTNFAEKGKKKNAKNADLEYVVAGLRLAKHLGLSFGLVPFTNVGYNYANTSTVNVDENYAKTTATNTYAGNGGLHQVYLGTGWAPFKGFSLGVNISYLWGLLNRSVVNSYNDQSVNTVSKYYSARVRNYKLDLGLQYTAQLSKKDQVTLGAVYSLGHKLGADPTLDVISRNPQTGVQDTTAYSITNGLELPTAIGGGLAWNHQNQWKFGVDYLMQQWSKTEYPVYSIANGVPQYALSKNQFNDRHRFTVGGEFCQDLNSRNFFKRIRYRLGASYATPYMKVNGVDGPKEISVSAGFGIPIVNAYNNRSLLNVSAQWVRQDAKAFITENTFRINIGLTFNERWFAKWKVN</sequence>
<feature type="signal peptide" evidence="1">
    <location>
        <begin position="1"/>
        <end position="19"/>
    </location>
</feature>
<name>A0A096AUP0_9BACT</name>
<dbReference type="Gene3D" id="2.40.160.60">
    <property type="entry name" value="Outer membrane protein transport protein (OMPP1/FadL/TodX)"/>
    <property type="match status" value="1"/>
</dbReference>
<proteinExistence type="predicted"/>
<reference evidence="2 3" key="1">
    <citation type="submission" date="2014-07" db="EMBL/GenBank/DDBJ databases">
        <authorList>
            <person name="McCorrison J."/>
            <person name="Sanka R."/>
            <person name="Torralba M."/>
            <person name="Gillis M."/>
            <person name="Haft D.H."/>
            <person name="Methe B."/>
            <person name="Sutton G."/>
            <person name="Nelson K.E."/>
        </authorList>
    </citation>
    <scope>NUCLEOTIDE SEQUENCE [LARGE SCALE GENOMIC DNA]</scope>
    <source>
        <strain evidence="2 3">DNF00853</strain>
    </source>
</reference>
<dbReference type="SUPFAM" id="SSF56935">
    <property type="entry name" value="Porins"/>
    <property type="match status" value="1"/>
</dbReference>
<comment type="caution">
    <text evidence="2">The sequence shown here is derived from an EMBL/GenBank/DDBJ whole genome shotgun (WGS) entry which is preliminary data.</text>
</comment>
<evidence type="ECO:0000313" key="2">
    <source>
        <dbReference type="EMBL" id="KGF34282.1"/>
    </source>
</evidence>
<dbReference type="EMBL" id="JRNN01000072">
    <property type="protein sequence ID" value="KGF34282.1"/>
    <property type="molecule type" value="Genomic_DNA"/>
</dbReference>
<feature type="chain" id="PRO_5001925100" evidence="1">
    <location>
        <begin position="20"/>
        <end position="433"/>
    </location>
</feature>
<dbReference type="Proteomes" id="UP000029556">
    <property type="component" value="Unassembled WGS sequence"/>
</dbReference>
<dbReference type="RefSeq" id="WP_036873564.1">
    <property type="nucleotide sequence ID" value="NZ_JRNN01000072.1"/>
</dbReference>
<organism evidence="2 3">
    <name type="scientific">Hoylesella buccalis DNF00853</name>
    <dbReference type="NCBI Taxonomy" id="1401074"/>
    <lineage>
        <taxon>Bacteria</taxon>
        <taxon>Pseudomonadati</taxon>
        <taxon>Bacteroidota</taxon>
        <taxon>Bacteroidia</taxon>
        <taxon>Bacteroidales</taxon>
        <taxon>Prevotellaceae</taxon>
        <taxon>Hoylesella</taxon>
    </lineage>
</organism>
<evidence type="ECO:0000313" key="3">
    <source>
        <dbReference type="Proteomes" id="UP000029556"/>
    </source>
</evidence>
<keyword evidence="1" id="KW-0732">Signal</keyword>
<protein>
    <submittedName>
        <fullName evidence="2">Membrane protein</fullName>
    </submittedName>
</protein>
<accession>A0A096AUP0</accession>
<dbReference type="AlphaFoldDB" id="A0A096AUP0"/>
<gene>
    <name evidence="2" type="ORF">HMPREF2137_08695</name>
</gene>
<evidence type="ECO:0000256" key="1">
    <source>
        <dbReference type="SAM" id="SignalP"/>
    </source>
</evidence>
<dbReference type="OrthoDB" id="1491239at2"/>